<keyword evidence="2" id="KW-1185">Reference proteome</keyword>
<feature type="non-terminal residue" evidence="1">
    <location>
        <position position="1"/>
    </location>
</feature>
<gene>
    <name evidence="1" type="ORF">EJ08DRAFT_594857</name>
</gene>
<dbReference type="OrthoDB" id="4487429at2759"/>
<evidence type="ECO:0000313" key="1">
    <source>
        <dbReference type="EMBL" id="KAF2424853.1"/>
    </source>
</evidence>
<proteinExistence type="predicted"/>
<accession>A0A9P4NKN7</accession>
<dbReference type="AlphaFoldDB" id="A0A9P4NKN7"/>
<dbReference type="EMBL" id="MU007073">
    <property type="protein sequence ID" value="KAF2424853.1"/>
    <property type="molecule type" value="Genomic_DNA"/>
</dbReference>
<evidence type="ECO:0000313" key="2">
    <source>
        <dbReference type="Proteomes" id="UP000800235"/>
    </source>
</evidence>
<name>A0A9P4NKN7_9PEZI</name>
<comment type="caution">
    <text evidence="1">The sequence shown here is derived from an EMBL/GenBank/DDBJ whole genome shotgun (WGS) entry which is preliminary data.</text>
</comment>
<reference evidence="1" key="1">
    <citation type="journal article" date="2020" name="Stud. Mycol.">
        <title>101 Dothideomycetes genomes: a test case for predicting lifestyles and emergence of pathogens.</title>
        <authorList>
            <person name="Haridas S."/>
            <person name="Albert R."/>
            <person name="Binder M."/>
            <person name="Bloem J."/>
            <person name="Labutti K."/>
            <person name="Salamov A."/>
            <person name="Andreopoulos B."/>
            <person name="Baker S."/>
            <person name="Barry K."/>
            <person name="Bills G."/>
            <person name="Bluhm B."/>
            <person name="Cannon C."/>
            <person name="Castanera R."/>
            <person name="Culley D."/>
            <person name="Daum C."/>
            <person name="Ezra D."/>
            <person name="Gonzalez J."/>
            <person name="Henrissat B."/>
            <person name="Kuo A."/>
            <person name="Liang C."/>
            <person name="Lipzen A."/>
            <person name="Lutzoni F."/>
            <person name="Magnuson J."/>
            <person name="Mondo S."/>
            <person name="Nolan M."/>
            <person name="Ohm R."/>
            <person name="Pangilinan J."/>
            <person name="Park H.-J."/>
            <person name="Ramirez L."/>
            <person name="Alfaro M."/>
            <person name="Sun H."/>
            <person name="Tritt A."/>
            <person name="Yoshinaga Y."/>
            <person name="Zwiers L.-H."/>
            <person name="Turgeon B."/>
            <person name="Goodwin S."/>
            <person name="Spatafora J."/>
            <person name="Crous P."/>
            <person name="Grigoriev I."/>
        </authorList>
    </citation>
    <scope>NUCLEOTIDE SEQUENCE</scope>
    <source>
        <strain evidence="1">CBS 130266</strain>
    </source>
</reference>
<sequence length="58" mass="6472">VAILACPSQGDYVVLEDAAGRNFEFLSLNARNPPRRRLADQKAEDEFANQLLLLGAKW</sequence>
<organism evidence="1 2">
    <name type="scientific">Tothia fuscella</name>
    <dbReference type="NCBI Taxonomy" id="1048955"/>
    <lineage>
        <taxon>Eukaryota</taxon>
        <taxon>Fungi</taxon>
        <taxon>Dikarya</taxon>
        <taxon>Ascomycota</taxon>
        <taxon>Pezizomycotina</taxon>
        <taxon>Dothideomycetes</taxon>
        <taxon>Pleosporomycetidae</taxon>
        <taxon>Venturiales</taxon>
        <taxon>Cylindrosympodiaceae</taxon>
        <taxon>Tothia</taxon>
    </lineage>
</organism>
<protein>
    <submittedName>
        <fullName evidence="1">Uncharacterized protein</fullName>
    </submittedName>
</protein>
<dbReference type="Proteomes" id="UP000800235">
    <property type="component" value="Unassembled WGS sequence"/>
</dbReference>